<sequence length="193" mass="21932">MISQCVPVEGSYHRVCSAAVTGTEPWHCFTERKMMMKGIVVLLCMVLTCVAQKWNQGSSRREPKGHANGKTCSNLTQVLDNWKYAILTQVKELLINDHVSVLPEYNRIRPLSEALGDLYMQFNTLKDELRKLTSKLDSVEGFVDDLQDGRFARPQRPQRPPSAGLRSPLRAQMRTPDRGMIKGPPLRRRSQIP</sequence>
<reference evidence="2 3" key="1">
    <citation type="submission" date="2019-03" db="EMBL/GenBank/DDBJ databases">
        <title>First draft genome of Liparis tanakae, snailfish: a comprehensive survey of snailfish specific genes.</title>
        <authorList>
            <person name="Kim W."/>
            <person name="Song I."/>
            <person name="Jeong J.-H."/>
            <person name="Kim D."/>
            <person name="Kim S."/>
            <person name="Ryu S."/>
            <person name="Song J.Y."/>
            <person name="Lee S.K."/>
        </authorList>
    </citation>
    <scope>NUCLEOTIDE SEQUENCE [LARGE SCALE GENOMIC DNA]</scope>
    <source>
        <tissue evidence="2">Muscle</tissue>
    </source>
</reference>
<dbReference type="AlphaFoldDB" id="A0A4Z2I176"/>
<feature type="region of interest" description="Disordered" evidence="1">
    <location>
        <begin position="148"/>
        <end position="193"/>
    </location>
</feature>
<keyword evidence="3" id="KW-1185">Reference proteome</keyword>
<dbReference type="PANTHER" id="PTHR41693:SF2">
    <property type="entry name" value="BIOGENESIS OF LYSOSOME-RELATED ORGANELLES COMPLEX 1 SUBUNIT 2"/>
    <property type="match status" value="1"/>
</dbReference>
<evidence type="ECO:0000313" key="3">
    <source>
        <dbReference type="Proteomes" id="UP000314294"/>
    </source>
</evidence>
<comment type="caution">
    <text evidence="2">The sequence shown here is derived from an EMBL/GenBank/DDBJ whole genome shotgun (WGS) entry which is preliminary data.</text>
</comment>
<proteinExistence type="predicted"/>
<evidence type="ECO:0000313" key="2">
    <source>
        <dbReference type="EMBL" id="TNN71560.1"/>
    </source>
</evidence>
<accession>A0A4Z2I176</accession>
<dbReference type="Proteomes" id="UP000314294">
    <property type="component" value="Unassembled WGS sequence"/>
</dbReference>
<organism evidence="2 3">
    <name type="scientific">Liparis tanakae</name>
    <name type="common">Tanaka's snailfish</name>
    <dbReference type="NCBI Taxonomy" id="230148"/>
    <lineage>
        <taxon>Eukaryota</taxon>
        <taxon>Metazoa</taxon>
        <taxon>Chordata</taxon>
        <taxon>Craniata</taxon>
        <taxon>Vertebrata</taxon>
        <taxon>Euteleostomi</taxon>
        <taxon>Actinopterygii</taxon>
        <taxon>Neopterygii</taxon>
        <taxon>Teleostei</taxon>
        <taxon>Neoteleostei</taxon>
        <taxon>Acanthomorphata</taxon>
        <taxon>Eupercaria</taxon>
        <taxon>Perciformes</taxon>
        <taxon>Cottioidei</taxon>
        <taxon>Cottales</taxon>
        <taxon>Liparidae</taxon>
        <taxon>Liparis</taxon>
    </lineage>
</organism>
<evidence type="ECO:0000256" key="1">
    <source>
        <dbReference type="SAM" id="MobiDB-lite"/>
    </source>
</evidence>
<dbReference type="PANTHER" id="PTHR41693">
    <property type="entry name" value="HEME-BINDING PROTEIN 1"/>
    <property type="match status" value="1"/>
</dbReference>
<dbReference type="OrthoDB" id="9901503at2759"/>
<protein>
    <submittedName>
        <fullName evidence="2">Uncharacterized protein</fullName>
    </submittedName>
</protein>
<name>A0A4Z2I176_9TELE</name>
<dbReference type="EMBL" id="SRLO01000148">
    <property type="protein sequence ID" value="TNN71560.1"/>
    <property type="molecule type" value="Genomic_DNA"/>
</dbReference>
<gene>
    <name evidence="2" type="ORF">EYF80_018246</name>
</gene>